<evidence type="ECO:0000256" key="6">
    <source>
        <dbReference type="ARBA" id="ARBA00023136"/>
    </source>
</evidence>
<evidence type="ECO:0000256" key="2">
    <source>
        <dbReference type="ARBA" id="ARBA00022448"/>
    </source>
</evidence>
<keyword evidence="2" id="KW-0813">Transport</keyword>
<dbReference type="InterPro" id="IPR036259">
    <property type="entry name" value="MFS_trans_sf"/>
</dbReference>
<dbReference type="PANTHER" id="PTHR23513:SF6">
    <property type="entry name" value="MAJOR FACILITATOR SUPERFAMILY ASSOCIATED DOMAIN-CONTAINING PROTEIN"/>
    <property type="match status" value="1"/>
</dbReference>
<dbReference type="PANTHER" id="PTHR23513">
    <property type="entry name" value="INTEGRAL MEMBRANE EFFLUX PROTEIN-RELATED"/>
    <property type="match status" value="1"/>
</dbReference>
<comment type="caution">
    <text evidence="9">The sequence shown here is derived from an EMBL/GenBank/DDBJ whole genome shotgun (WGS) entry which is preliminary data.</text>
</comment>
<dbReference type="Pfam" id="PF07690">
    <property type="entry name" value="MFS_1"/>
    <property type="match status" value="1"/>
</dbReference>
<evidence type="ECO:0000256" key="7">
    <source>
        <dbReference type="SAM" id="Phobius"/>
    </source>
</evidence>
<dbReference type="InterPro" id="IPR011701">
    <property type="entry name" value="MFS"/>
</dbReference>
<comment type="subcellular location">
    <subcellularLocation>
        <location evidence="1">Cell membrane</location>
        <topology evidence="1">Multi-pass membrane protein</topology>
    </subcellularLocation>
</comment>
<feature type="transmembrane region" description="Helical" evidence="7">
    <location>
        <begin position="57"/>
        <end position="82"/>
    </location>
</feature>
<feature type="transmembrane region" description="Helical" evidence="7">
    <location>
        <begin position="174"/>
        <end position="201"/>
    </location>
</feature>
<dbReference type="Proteomes" id="UP001172142">
    <property type="component" value="Unassembled WGS sequence"/>
</dbReference>
<evidence type="ECO:0000259" key="8">
    <source>
        <dbReference type="PROSITE" id="PS50850"/>
    </source>
</evidence>
<dbReference type="RefSeq" id="WP_301856305.1">
    <property type="nucleotide sequence ID" value="NZ_JAUJWU010000002.1"/>
</dbReference>
<keyword evidence="10" id="KW-1185">Reference proteome</keyword>
<feature type="transmembrane region" description="Helical" evidence="7">
    <location>
        <begin position="301"/>
        <end position="322"/>
    </location>
</feature>
<accession>A0ABT8NCN7</accession>
<feature type="transmembrane region" description="Helical" evidence="7">
    <location>
        <begin position="274"/>
        <end position="294"/>
    </location>
</feature>
<dbReference type="SUPFAM" id="SSF103473">
    <property type="entry name" value="MFS general substrate transporter"/>
    <property type="match status" value="1"/>
</dbReference>
<reference evidence="9 10" key="1">
    <citation type="submission" date="2023-07" db="EMBL/GenBank/DDBJ databases">
        <title>Novel species in genus Planococcus.</title>
        <authorList>
            <person name="Ning S."/>
        </authorList>
    </citation>
    <scope>NUCLEOTIDE SEQUENCE [LARGE SCALE GENOMIC DNA]</scope>
    <source>
        <strain evidence="9 10">N017</strain>
    </source>
</reference>
<name>A0ABT8NCN7_9BACL</name>
<keyword evidence="5 7" id="KW-1133">Transmembrane helix</keyword>
<keyword evidence="6 7" id="KW-0472">Membrane</keyword>
<feature type="transmembrane region" description="Helical" evidence="7">
    <location>
        <begin position="240"/>
        <end position="262"/>
    </location>
</feature>
<feature type="transmembrane region" description="Helical" evidence="7">
    <location>
        <begin position="328"/>
        <end position="349"/>
    </location>
</feature>
<feature type="domain" description="Major facilitator superfamily (MFS) profile" evidence="8">
    <location>
        <begin position="1"/>
        <end position="210"/>
    </location>
</feature>
<protein>
    <submittedName>
        <fullName evidence="9">MFS transporter</fullName>
    </submittedName>
</protein>
<keyword evidence="3" id="KW-1003">Cell membrane</keyword>
<dbReference type="InterPro" id="IPR022324">
    <property type="entry name" value="Bacilysin_exporter_BacE_put"/>
</dbReference>
<evidence type="ECO:0000313" key="9">
    <source>
        <dbReference type="EMBL" id="MDN7245654.1"/>
    </source>
</evidence>
<sequence length="419" mass="46115">MTIDQVAEAPVQEKAVPSLFSNRSFLFLWLSSTASFMALSTYLFAEQWYIITVLEKESLLGIVMMATMVPRVLFMTLGGVWADRFRRSRIMLISSFVRCLLVLGMIFLLQLSLLALWPLILFALCFGIVDAFFSPANTSLLPSVVAKEALPRSNSFIQSSNQIALFSGPMLGGWVLSFGSFGSFSLLFGVIAGFLLLTFLFSSLIKEEKRPLIAGRSSTKLELKEGLSYVWGMPFLKNMLVILIFINFFFFGPLLMGIPLLVDSVLKGEVLDLSFLQSSYQGGMLAGAILVGILNLRKKRGLTMLVMIGVLGICLTFLGQIGFLWQGILLLSLMGILSSFINVTLISTIQAQSDPNKIGRVMSLVNASSNGLVPLSYAFVSLALVMQYTISDVMLLCGMLILVISSIYLLRSKIIKNVD</sequence>
<feature type="transmembrane region" description="Helical" evidence="7">
    <location>
        <begin position="390"/>
        <end position="410"/>
    </location>
</feature>
<dbReference type="EMBL" id="JAUJWU010000002">
    <property type="protein sequence ID" value="MDN7245654.1"/>
    <property type="molecule type" value="Genomic_DNA"/>
</dbReference>
<dbReference type="PROSITE" id="PS50850">
    <property type="entry name" value="MFS"/>
    <property type="match status" value="1"/>
</dbReference>
<keyword evidence="4 7" id="KW-0812">Transmembrane</keyword>
<evidence type="ECO:0000313" key="10">
    <source>
        <dbReference type="Proteomes" id="UP001172142"/>
    </source>
</evidence>
<dbReference type="InterPro" id="IPR020846">
    <property type="entry name" value="MFS_dom"/>
</dbReference>
<dbReference type="PRINTS" id="PR01988">
    <property type="entry name" value="EXPORTERBACE"/>
</dbReference>
<evidence type="ECO:0000256" key="4">
    <source>
        <dbReference type="ARBA" id="ARBA00022692"/>
    </source>
</evidence>
<evidence type="ECO:0000256" key="5">
    <source>
        <dbReference type="ARBA" id="ARBA00022989"/>
    </source>
</evidence>
<organism evidence="9 10">
    <name type="scientific">Planococcus shenhongbingii</name>
    <dbReference type="NCBI Taxonomy" id="3058398"/>
    <lineage>
        <taxon>Bacteria</taxon>
        <taxon>Bacillati</taxon>
        <taxon>Bacillota</taxon>
        <taxon>Bacilli</taxon>
        <taxon>Bacillales</taxon>
        <taxon>Caryophanaceae</taxon>
        <taxon>Planococcus</taxon>
    </lineage>
</organism>
<evidence type="ECO:0000256" key="1">
    <source>
        <dbReference type="ARBA" id="ARBA00004651"/>
    </source>
</evidence>
<proteinExistence type="predicted"/>
<feature type="transmembrane region" description="Helical" evidence="7">
    <location>
        <begin position="361"/>
        <end position="384"/>
    </location>
</feature>
<dbReference type="Gene3D" id="1.20.1250.20">
    <property type="entry name" value="MFS general substrate transporter like domains"/>
    <property type="match status" value="1"/>
</dbReference>
<gene>
    <name evidence="9" type="ORF">QWY13_09080</name>
</gene>
<dbReference type="CDD" id="cd06173">
    <property type="entry name" value="MFS_MefA_like"/>
    <property type="match status" value="1"/>
</dbReference>
<feature type="transmembrane region" description="Helical" evidence="7">
    <location>
        <begin position="26"/>
        <end position="45"/>
    </location>
</feature>
<evidence type="ECO:0000256" key="3">
    <source>
        <dbReference type="ARBA" id="ARBA00022475"/>
    </source>
</evidence>